<dbReference type="PANTHER" id="PTHR46114">
    <property type="entry name" value="APPLE DOMAIN-CONTAINING PROTEIN"/>
    <property type="match status" value="1"/>
</dbReference>
<sequence>MNDVTGFNRKNKKDIVYADVPTVTKPIESPKGNGRDIEDEIASSISSLENLEISDDSEVENNIIDEMEKSETDDDYVPYDQKKKVPKIFTQEELNDFVRDLGLAKDTAELMTSVLKSRNMLSEGSKNIIANPLVVPKKVLLPPLHIKLGLMKQFVKALKGEGKCFEYLGKEFPEISDAKLKEGIFDGPQIRKMLKNENFIKSMNQKEKAAWISFKKVVENFLGNHKSDDYEQIVADMVENFGKLGCLMNIKLHFLNSHLDYFPMNLGNYSEEQGERFHQDIKVMERRYQGRWGINMMADYCWTLKKENVRKGVKRKRKPLHRSFEEKKVRYNRKK</sequence>
<dbReference type="PANTHER" id="PTHR46114:SF1">
    <property type="entry name" value="ZAD DOMAIN-CONTAINING PROTEIN"/>
    <property type="match status" value="1"/>
</dbReference>
<dbReference type="OrthoDB" id="7549774at2759"/>
<feature type="region of interest" description="Disordered" evidence="1">
    <location>
        <begin position="313"/>
        <end position="335"/>
    </location>
</feature>
<gene>
    <name evidence="2" type="ORF">RF55_18104</name>
</gene>
<dbReference type="Proteomes" id="UP000036403">
    <property type="component" value="Unassembled WGS sequence"/>
</dbReference>
<comment type="caution">
    <text evidence="2">The sequence shown here is derived from an EMBL/GenBank/DDBJ whole genome shotgun (WGS) entry which is preliminary data.</text>
</comment>
<dbReference type="EMBL" id="LBMM01016961">
    <property type="protein sequence ID" value="KMQ84254.1"/>
    <property type="molecule type" value="Genomic_DNA"/>
</dbReference>
<dbReference type="PaxDb" id="67767-A0A0J7K1T4"/>
<proteinExistence type="predicted"/>
<name>A0A0J7K1T4_LASNI</name>
<keyword evidence="3" id="KW-1185">Reference proteome</keyword>
<dbReference type="AlphaFoldDB" id="A0A0J7K1T4"/>
<reference evidence="2 3" key="1">
    <citation type="submission" date="2015-04" db="EMBL/GenBank/DDBJ databases">
        <title>Lasius niger genome sequencing.</title>
        <authorList>
            <person name="Konorov E.A."/>
            <person name="Nikitin M.A."/>
            <person name="Kirill M.V."/>
            <person name="Chang P."/>
        </authorList>
    </citation>
    <scope>NUCLEOTIDE SEQUENCE [LARGE SCALE GENOMIC DNA]</scope>
    <source>
        <tissue evidence="2">Whole</tissue>
    </source>
</reference>
<organism evidence="2 3">
    <name type="scientific">Lasius niger</name>
    <name type="common">Black garden ant</name>
    <dbReference type="NCBI Taxonomy" id="67767"/>
    <lineage>
        <taxon>Eukaryota</taxon>
        <taxon>Metazoa</taxon>
        <taxon>Ecdysozoa</taxon>
        <taxon>Arthropoda</taxon>
        <taxon>Hexapoda</taxon>
        <taxon>Insecta</taxon>
        <taxon>Pterygota</taxon>
        <taxon>Neoptera</taxon>
        <taxon>Endopterygota</taxon>
        <taxon>Hymenoptera</taxon>
        <taxon>Apocrita</taxon>
        <taxon>Aculeata</taxon>
        <taxon>Formicoidea</taxon>
        <taxon>Formicidae</taxon>
        <taxon>Formicinae</taxon>
        <taxon>Lasius</taxon>
        <taxon>Lasius</taxon>
    </lineage>
</organism>
<evidence type="ECO:0000313" key="3">
    <source>
        <dbReference type="Proteomes" id="UP000036403"/>
    </source>
</evidence>
<evidence type="ECO:0000256" key="1">
    <source>
        <dbReference type="SAM" id="MobiDB-lite"/>
    </source>
</evidence>
<accession>A0A0J7K1T4</accession>
<protein>
    <submittedName>
        <fullName evidence="2">Uncharacterized protein</fullName>
    </submittedName>
</protein>
<evidence type="ECO:0000313" key="2">
    <source>
        <dbReference type="EMBL" id="KMQ84254.1"/>
    </source>
</evidence>